<dbReference type="EMBL" id="NBWU01000001">
    <property type="protein sequence ID" value="PCE66127.1"/>
    <property type="molecule type" value="Genomic_DNA"/>
</dbReference>
<dbReference type="InterPro" id="IPR011990">
    <property type="entry name" value="TPR-like_helical_dom_sf"/>
</dbReference>
<dbReference type="Pfam" id="PF13432">
    <property type="entry name" value="TPR_16"/>
    <property type="match status" value="1"/>
</dbReference>
<dbReference type="Proteomes" id="UP000219559">
    <property type="component" value="Unassembled WGS sequence"/>
</dbReference>
<evidence type="ECO:0008006" key="3">
    <source>
        <dbReference type="Google" id="ProtNLM"/>
    </source>
</evidence>
<gene>
    <name evidence="1" type="ORF">B7P33_02175</name>
</gene>
<name>A0A2A4GBZ8_9FLAO</name>
<dbReference type="OrthoDB" id="9763354at2"/>
<evidence type="ECO:0000313" key="2">
    <source>
        <dbReference type="Proteomes" id="UP000219559"/>
    </source>
</evidence>
<dbReference type="Pfam" id="PF13174">
    <property type="entry name" value="TPR_6"/>
    <property type="match status" value="1"/>
</dbReference>
<organism evidence="1 2">
    <name type="scientific">Sediminicola luteus</name>
    <dbReference type="NCBI Taxonomy" id="319238"/>
    <lineage>
        <taxon>Bacteria</taxon>
        <taxon>Pseudomonadati</taxon>
        <taxon>Bacteroidota</taxon>
        <taxon>Flavobacteriia</taxon>
        <taxon>Flavobacteriales</taxon>
        <taxon>Flavobacteriaceae</taxon>
        <taxon>Sediminicola</taxon>
    </lineage>
</organism>
<evidence type="ECO:0000313" key="1">
    <source>
        <dbReference type="EMBL" id="PCE66127.1"/>
    </source>
</evidence>
<dbReference type="AlphaFoldDB" id="A0A2A4GBZ8"/>
<comment type="caution">
    <text evidence="1">The sequence shown here is derived from an EMBL/GenBank/DDBJ whole genome shotgun (WGS) entry which is preliminary data.</text>
</comment>
<protein>
    <recommendedName>
        <fullName evidence="3">Tetratricopeptide repeat-like domain-containing protein</fullName>
    </recommendedName>
</protein>
<dbReference type="Pfam" id="PF13181">
    <property type="entry name" value="TPR_8"/>
    <property type="match status" value="1"/>
</dbReference>
<sequence>MGQDDFLAKQYVKEGNFEKAVVFYERLTKKQPNRHDYTEGLIQCYQQLERYQESEALLKGLLERPRPYPAFHIELGYNYALQNKQQEAEAQYQLAVNAVRQRPNHGYGLGVRFQKYALLDWALQAYQLAMEGNPDLDYNLQMARIYGEQGHIGQMYDSYLQLLENGKTSQAKVLRQIEGFINDDPENGNNQLLRKSILKRLQKDPNPLWNELLSWLFVQQNQFKQAFIQEKALYKRSSEKSLARIENLGRHSFSVKEFAIAHDIFEFMAKEANDVPTTLRAQLTLLQIDGIQNGDKSIAKRADQFEKMMATYGYQAATLDLQLAYAKFLTFTQDKPELASRILKKCLKLPLDRYTKAKVKMGLGDILVYDQRFNQALIQYSQVQKNLKNDVMGQNARFKVAQTSFYKGDFDWALEQLKVLRGSASQLIANDAMQLSLLISDNVFMDSTQTALKTYARADLLAYQNENDKAIVLLQTIMDEHQGKSIEDEALLKQAKLYEMQGKFDQARLNYMKIAEFFPWDILADDANYALGQLYEHQLKDTEKAKACYEKIIYDYQDSYYFPLARKHFRRLRGDLVN</sequence>
<dbReference type="PANTHER" id="PTHR12558:SF13">
    <property type="entry name" value="CELL DIVISION CYCLE PROTEIN 27 HOMOLOG"/>
    <property type="match status" value="1"/>
</dbReference>
<reference evidence="1 2" key="1">
    <citation type="submission" date="2017-04" db="EMBL/GenBank/DDBJ databases">
        <title>A new member of the family Flavobacteriaceae isolated from ascidians.</title>
        <authorList>
            <person name="Chen L."/>
        </authorList>
    </citation>
    <scope>NUCLEOTIDE SEQUENCE [LARGE SCALE GENOMIC DNA]</scope>
    <source>
        <strain evidence="1 2">HQA918</strain>
    </source>
</reference>
<dbReference type="SUPFAM" id="SSF48452">
    <property type="entry name" value="TPR-like"/>
    <property type="match status" value="2"/>
</dbReference>
<accession>A0A2A4GBZ8</accession>
<dbReference type="InterPro" id="IPR019734">
    <property type="entry name" value="TPR_rpt"/>
</dbReference>
<proteinExistence type="predicted"/>
<keyword evidence="2" id="KW-1185">Reference proteome</keyword>
<dbReference type="Gene3D" id="1.25.40.10">
    <property type="entry name" value="Tetratricopeptide repeat domain"/>
    <property type="match status" value="2"/>
</dbReference>
<dbReference type="PANTHER" id="PTHR12558">
    <property type="entry name" value="CELL DIVISION CYCLE 16,23,27"/>
    <property type="match status" value="1"/>
</dbReference>